<dbReference type="GO" id="GO:0009228">
    <property type="term" value="P:thiamine biosynthetic process"/>
    <property type="evidence" value="ECO:0007669"/>
    <property type="project" value="UniProtKB-KW"/>
</dbReference>
<dbReference type="SUPFAM" id="SSF53850">
    <property type="entry name" value="Periplasmic binding protein-like II"/>
    <property type="match status" value="1"/>
</dbReference>
<evidence type="ECO:0000256" key="11">
    <source>
        <dbReference type="ARBA" id="ARBA00048179"/>
    </source>
</evidence>
<evidence type="ECO:0000256" key="2">
    <source>
        <dbReference type="ARBA" id="ARBA00004948"/>
    </source>
</evidence>
<evidence type="ECO:0000256" key="4">
    <source>
        <dbReference type="ARBA" id="ARBA00011738"/>
    </source>
</evidence>
<feature type="domain" description="SsuA/THI5-like" evidence="13">
    <location>
        <begin position="61"/>
        <end position="283"/>
    </location>
</feature>
<evidence type="ECO:0000313" key="15">
    <source>
        <dbReference type="Proteomes" id="UP000176939"/>
    </source>
</evidence>
<dbReference type="Gene3D" id="3.40.190.10">
    <property type="entry name" value="Periplasmic binding protein-like II"/>
    <property type="match status" value="2"/>
</dbReference>
<dbReference type="Pfam" id="PF09084">
    <property type="entry name" value="NMT1"/>
    <property type="match status" value="1"/>
</dbReference>
<dbReference type="EMBL" id="MGFQ01000019">
    <property type="protein sequence ID" value="OGM09806.1"/>
    <property type="molecule type" value="Genomic_DNA"/>
</dbReference>
<evidence type="ECO:0000313" key="14">
    <source>
        <dbReference type="EMBL" id="OGM09806.1"/>
    </source>
</evidence>
<evidence type="ECO:0000256" key="1">
    <source>
        <dbReference type="ARBA" id="ARBA00003469"/>
    </source>
</evidence>
<dbReference type="InterPro" id="IPR027939">
    <property type="entry name" value="NMT1/THI5"/>
</dbReference>
<feature type="chain" id="PRO_5009533698" description="Thiamine pyrimidine synthase" evidence="12">
    <location>
        <begin position="23"/>
        <end position="358"/>
    </location>
</feature>
<dbReference type="GO" id="GO:0046872">
    <property type="term" value="F:metal ion binding"/>
    <property type="evidence" value="ECO:0007669"/>
    <property type="project" value="UniProtKB-KW"/>
</dbReference>
<keyword evidence="9" id="KW-0408">Iron</keyword>
<evidence type="ECO:0000256" key="10">
    <source>
        <dbReference type="ARBA" id="ARBA00033171"/>
    </source>
</evidence>
<evidence type="ECO:0000256" key="12">
    <source>
        <dbReference type="SAM" id="SignalP"/>
    </source>
</evidence>
<dbReference type="PANTHER" id="PTHR31528">
    <property type="entry name" value="4-AMINO-5-HYDROXYMETHYL-2-METHYLPYRIMIDINE PHOSPHATE SYNTHASE THI11-RELATED"/>
    <property type="match status" value="1"/>
</dbReference>
<dbReference type="PANTHER" id="PTHR31528:SF1">
    <property type="entry name" value="4-AMINO-5-HYDROXYMETHYL-2-METHYLPYRIMIDINE PHOSPHATE SYNTHASE THI11-RELATED"/>
    <property type="match status" value="1"/>
</dbReference>
<dbReference type="AlphaFoldDB" id="A0A1F7X404"/>
<keyword evidence="12" id="KW-0732">Signal</keyword>
<comment type="function">
    <text evidence="1">Responsible for the formation of the pyrimidine heterocycle in the thiamine biosynthesis pathway. Catalyzes the formation of hydroxymethylpyrimidine phosphate (HMP-P) from histidine and pyridoxal phosphate (PLP). The protein uses PLP and the active site histidine to form HMP-P, generating an inactive enzyme. The enzyme can only undergo a single turnover, which suggests it is a suicide enzyme.</text>
</comment>
<keyword evidence="7" id="KW-0663">Pyridoxal phosphate</keyword>
<comment type="similarity">
    <text evidence="3">Belongs to the NMT1/THI5 family.</text>
</comment>
<sequence length="358" mass="38820">MNTKTILIFVLAILLLASCASPTPVTIIKTVEVEKLITPVPEPVTNLTKIQIPLGWLNNDEFVALQVAQAKGFYTSQKLDVTLISGGGSTGIDPIFAINGIDDSLRFGVPAALSLVLKAYAQGVDVVAIAAISQYEPGGFIGLLKDGKRATNPCDFKGRVVAMQTEAQWYVDALGAVCDKGPLVSGTDFTVIPAGWTPDCLLSGQCDFYCGWSTNQPFMLEQQGLKEGVDYEMFLASDYLPFYYSDVIVTTQAFIEAHPKMVKAFVAASMQGLQYTLDNPEEAITITSAIPGVTQEHAAWRIPAQNKIATSEDTQLHGVGYINLEKVQEMIDFLFKYGQIPASFKAEEVINNSFLPSP</sequence>
<dbReference type="InterPro" id="IPR015168">
    <property type="entry name" value="SsuA/THI5"/>
</dbReference>
<dbReference type="PROSITE" id="PS51257">
    <property type="entry name" value="PROKAR_LIPOPROTEIN"/>
    <property type="match status" value="1"/>
</dbReference>
<evidence type="ECO:0000256" key="9">
    <source>
        <dbReference type="ARBA" id="ARBA00023004"/>
    </source>
</evidence>
<evidence type="ECO:0000256" key="3">
    <source>
        <dbReference type="ARBA" id="ARBA00009406"/>
    </source>
</evidence>
<evidence type="ECO:0000256" key="5">
    <source>
        <dbReference type="ARBA" id="ARBA00022679"/>
    </source>
</evidence>
<organism evidence="14 15">
    <name type="scientific">Candidatus Woesebacteria bacterium RBG_13_36_22</name>
    <dbReference type="NCBI Taxonomy" id="1802478"/>
    <lineage>
        <taxon>Bacteria</taxon>
        <taxon>Candidatus Woeseibacteriota</taxon>
    </lineage>
</organism>
<evidence type="ECO:0000256" key="8">
    <source>
        <dbReference type="ARBA" id="ARBA00022977"/>
    </source>
</evidence>
<proteinExistence type="inferred from homology"/>
<name>A0A1F7X404_9BACT</name>
<keyword evidence="8" id="KW-0784">Thiamine biosynthesis</keyword>
<keyword evidence="6" id="KW-0479">Metal-binding</keyword>
<feature type="signal peptide" evidence="12">
    <location>
        <begin position="1"/>
        <end position="22"/>
    </location>
</feature>
<comment type="subunit">
    <text evidence="4">Homodimer.</text>
</comment>
<evidence type="ECO:0000256" key="6">
    <source>
        <dbReference type="ARBA" id="ARBA00022723"/>
    </source>
</evidence>
<comment type="catalytic activity">
    <reaction evidence="11">
        <text>N(6)-(pyridoxal phosphate)-L-lysyl-[4-amino-5-hydroxymethyl-2-methylpyrimidine phosphate synthase] + L-histidyl-[4-amino-5-hydroxymethyl-2-methylpyrimidine phosphate synthase] + 2 Fe(3+) + 4 H2O = L-lysyl-[4-amino-5-hydroxymethyl-2-methylpyrimidine phosphate synthase] + (2S)-2-amino-5-hydroxy-4-oxopentanoyl-[4-amino-5-hydroxymethyl-2-methylpyrimidine phosphate synthase] + 4-amino-2-methyl-5-(phosphooxymethyl)pyrimidine + 3-oxopropanoate + 2 Fe(2+) + 2 H(+)</text>
        <dbReference type="Rhea" id="RHEA:65756"/>
        <dbReference type="Rhea" id="RHEA-COMP:16892"/>
        <dbReference type="Rhea" id="RHEA-COMP:16893"/>
        <dbReference type="Rhea" id="RHEA-COMP:16894"/>
        <dbReference type="Rhea" id="RHEA-COMP:16895"/>
        <dbReference type="ChEBI" id="CHEBI:15377"/>
        <dbReference type="ChEBI" id="CHEBI:15378"/>
        <dbReference type="ChEBI" id="CHEBI:29033"/>
        <dbReference type="ChEBI" id="CHEBI:29034"/>
        <dbReference type="ChEBI" id="CHEBI:29969"/>
        <dbReference type="ChEBI" id="CHEBI:29979"/>
        <dbReference type="ChEBI" id="CHEBI:33190"/>
        <dbReference type="ChEBI" id="CHEBI:58354"/>
        <dbReference type="ChEBI" id="CHEBI:143915"/>
        <dbReference type="ChEBI" id="CHEBI:157692"/>
    </reaction>
    <physiologicalReaction direction="left-to-right" evidence="11">
        <dbReference type="Rhea" id="RHEA:65757"/>
    </physiologicalReaction>
</comment>
<keyword evidence="5" id="KW-0808">Transferase</keyword>
<evidence type="ECO:0000256" key="7">
    <source>
        <dbReference type="ARBA" id="ARBA00022898"/>
    </source>
</evidence>
<comment type="caution">
    <text evidence="14">The sequence shown here is derived from an EMBL/GenBank/DDBJ whole genome shotgun (WGS) entry which is preliminary data.</text>
</comment>
<reference evidence="14 15" key="1">
    <citation type="journal article" date="2016" name="Nat. Commun.">
        <title>Thousands of microbial genomes shed light on interconnected biogeochemical processes in an aquifer system.</title>
        <authorList>
            <person name="Anantharaman K."/>
            <person name="Brown C.T."/>
            <person name="Hug L.A."/>
            <person name="Sharon I."/>
            <person name="Castelle C.J."/>
            <person name="Probst A.J."/>
            <person name="Thomas B.C."/>
            <person name="Singh A."/>
            <person name="Wilkins M.J."/>
            <person name="Karaoz U."/>
            <person name="Brodie E.L."/>
            <person name="Williams K.H."/>
            <person name="Hubbard S.S."/>
            <person name="Banfield J.F."/>
        </authorList>
    </citation>
    <scope>NUCLEOTIDE SEQUENCE [LARGE SCALE GENOMIC DNA]</scope>
</reference>
<accession>A0A1F7X404</accession>
<dbReference type="GO" id="GO:0016740">
    <property type="term" value="F:transferase activity"/>
    <property type="evidence" value="ECO:0007669"/>
    <property type="project" value="UniProtKB-KW"/>
</dbReference>
<dbReference type="Proteomes" id="UP000176939">
    <property type="component" value="Unassembled WGS sequence"/>
</dbReference>
<protein>
    <recommendedName>
        <fullName evidence="10">Thiamine pyrimidine synthase</fullName>
    </recommendedName>
</protein>
<gene>
    <name evidence="14" type="ORF">A2Z67_03335</name>
</gene>
<evidence type="ECO:0000259" key="13">
    <source>
        <dbReference type="Pfam" id="PF09084"/>
    </source>
</evidence>
<comment type="pathway">
    <text evidence="2">Cofactor biosynthesis; thiamine diphosphate biosynthesis.</text>
</comment>